<feature type="compositionally biased region" description="Pro residues" evidence="7">
    <location>
        <begin position="161"/>
        <end position="170"/>
    </location>
</feature>
<feature type="compositionally biased region" description="Polar residues" evidence="7">
    <location>
        <begin position="328"/>
        <end position="337"/>
    </location>
</feature>
<dbReference type="SMART" id="SM00432">
    <property type="entry name" value="MADS"/>
    <property type="match status" value="1"/>
</dbReference>
<dbReference type="Proteomes" id="UP000253472">
    <property type="component" value="Unassembled WGS sequence"/>
</dbReference>
<feature type="compositionally biased region" description="Polar residues" evidence="7">
    <location>
        <begin position="241"/>
        <end position="251"/>
    </location>
</feature>
<feature type="compositionally biased region" description="Polar residues" evidence="7">
    <location>
        <begin position="104"/>
        <end position="114"/>
    </location>
</feature>
<feature type="compositionally biased region" description="Polar residues" evidence="7">
    <location>
        <begin position="222"/>
        <end position="234"/>
    </location>
</feature>
<dbReference type="STRING" id="5486.A0A367Y0X7"/>
<dbReference type="OrthoDB" id="1898716at2759"/>
<dbReference type="GO" id="GO:0000981">
    <property type="term" value="F:DNA-binding transcription factor activity, RNA polymerase II-specific"/>
    <property type="evidence" value="ECO:0007669"/>
    <property type="project" value="TreeGrafter"/>
</dbReference>
<feature type="compositionally biased region" description="Low complexity" evidence="7">
    <location>
        <begin position="373"/>
        <end position="404"/>
    </location>
</feature>
<dbReference type="GO" id="GO:0045944">
    <property type="term" value="P:positive regulation of transcription by RNA polymerase II"/>
    <property type="evidence" value="ECO:0007669"/>
    <property type="project" value="UniProtKB-ARBA"/>
</dbReference>
<feature type="compositionally biased region" description="Polar residues" evidence="7">
    <location>
        <begin position="172"/>
        <end position="181"/>
    </location>
</feature>
<evidence type="ECO:0000256" key="4">
    <source>
        <dbReference type="ARBA" id="ARBA00023163"/>
    </source>
</evidence>
<dbReference type="Pfam" id="PF00319">
    <property type="entry name" value="SRF-TF"/>
    <property type="match status" value="1"/>
</dbReference>
<dbReference type="GO" id="GO:0000978">
    <property type="term" value="F:RNA polymerase II cis-regulatory region sequence-specific DNA binding"/>
    <property type="evidence" value="ECO:0007669"/>
    <property type="project" value="TreeGrafter"/>
</dbReference>
<evidence type="ECO:0000313" key="10">
    <source>
        <dbReference type="Proteomes" id="UP000253472"/>
    </source>
</evidence>
<feature type="compositionally biased region" description="Low complexity" evidence="7">
    <location>
        <begin position="262"/>
        <end position="276"/>
    </location>
</feature>
<keyword evidence="3" id="KW-0238">DNA-binding</keyword>
<comment type="similarity">
    <text evidence="6">Belongs to the MEF2 family.</text>
</comment>
<feature type="compositionally biased region" description="Polar residues" evidence="7">
    <location>
        <begin position="525"/>
        <end position="539"/>
    </location>
</feature>
<dbReference type="SUPFAM" id="SSF55455">
    <property type="entry name" value="SRF-like"/>
    <property type="match status" value="1"/>
</dbReference>
<proteinExistence type="inferred from homology"/>
<dbReference type="PANTHER" id="PTHR11945">
    <property type="entry name" value="MADS BOX PROTEIN"/>
    <property type="match status" value="1"/>
</dbReference>
<dbReference type="InterPro" id="IPR002100">
    <property type="entry name" value="TF_MADSbox"/>
</dbReference>
<evidence type="ECO:0000313" key="9">
    <source>
        <dbReference type="EMBL" id="RCK59299.1"/>
    </source>
</evidence>
<name>A0A367Y0X7_9ASCO</name>
<evidence type="ECO:0000256" key="2">
    <source>
        <dbReference type="ARBA" id="ARBA00023015"/>
    </source>
</evidence>
<keyword evidence="4" id="KW-0804">Transcription</keyword>
<comment type="subcellular location">
    <subcellularLocation>
        <location evidence="1">Nucleus</location>
    </subcellularLocation>
</comment>
<dbReference type="PRINTS" id="PR00404">
    <property type="entry name" value="MADSDOMAIN"/>
</dbReference>
<feature type="region of interest" description="Disordered" evidence="7">
    <location>
        <begin position="99"/>
        <end position="337"/>
    </location>
</feature>
<dbReference type="GO" id="GO:0008301">
    <property type="term" value="F:DNA binding, bending"/>
    <property type="evidence" value="ECO:0007669"/>
    <property type="project" value="UniProtKB-ARBA"/>
</dbReference>
<dbReference type="PROSITE" id="PS00350">
    <property type="entry name" value="MADS_BOX_1"/>
    <property type="match status" value="1"/>
</dbReference>
<feature type="compositionally biased region" description="Basic and acidic residues" evidence="7">
    <location>
        <begin position="144"/>
        <end position="153"/>
    </location>
</feature>
<dbReference type="AlphaFoldDB" id="A0A367Y0X7"/>
<keyword evidence="5" id="KW-0539">Nucleus</keyword>
<protein>
    <submittedName>
        <fullName evidence="9">Transcription factor RLM1</fullName>
    </submittedName>
</protein>
<evidence type="ECO:0000256" key="6">
    <source>
        <dbReference type="ARBA" id="ARBA00025805"/>
    </source>
</evidence>
<dbReference type="EMBL" id="QLNQ01000027">
    <property type="protein sequence ID" value="RCK59299.1"/>
    <property type="molecule type" value="Genomic_DNA"/>
</dbReference>
<sequence length="566" mass="61836">MGRRKIEIEPLTDDRNRTVTFVKRKAGLFKKAHELAILCQVDLAVIIVGNNNKVYEFSTVDTNEILGAYENTMKTRKQLHESKSPENYSDYKKKRHLHEPLANKSGTIVGTSAHLNDDDDHNEADDDSDYDSDDSPQPKRHKKSDSISKKDQNPKVFNSTQPPPPPPPPHISLNNVPTFNNPKKFKKSVDEGNAPTLVTKNEEPPSQRPVLRVQIPTDAKGSKNNNQNDGTSNSDSKDTARTITANDNSALNQTGQSGSGSSGNNQSQAHSNGNHNLAPGSIPNTKFSGFSSFRSPDSRKPTLPLPVHTKSQTSSPASASAPGLPLTGGSNVFYTGMQQSPQGNSYVNYPAQMYQQYQQFQQQLQQQQQQQQQNAQQGQLQNSQQPPLPQQQQQQGQQNPPQSALSQVPPPFQQAGTQPESAIRFRAAGTQFNNGEQTPISGLPSRYVNDMFPFPSPSNFLAPQDWPTGMTPTTHIPQYFMNMPLSSTGQQAPGLPASGVVQQQPLQLQGYKLVNLASGMFQIPSQTSNLGTTSVNNVDKINEAEEGTNPTTAGSSEDNGTKTKTE</sequence>
<feature type="compositionally biased region" description="Acidic residues" evidence="7">
    <location>
        <begin position="117"/>
        <end position="134"/>
    </location>
</feature>
<comment type="caution">
    <text evidence="9">The sequence shown here is derived from an EMBL/GenBank/DDBJ whole genome shotgun (WGS) entry which is preliminary data.</text>
</comment>
<keyword evidence="10" id="KW-1185">Reference proteome</keyword>
<dbReference type="FunFam" id="3.40.1810.10:FF:000013">
    <property type="entry name" value="Transcription factor, MADS-box"/>
    <property type="match status" value="1"/>
</dbReference>
<evidence type="ECO:0000259" key="8">
    <source>
        <dbReference type="PROSITE" id="PS50066"/>
    </source>
</evidence>
<dbReference type="InterPro" id="IPR036879">
    <property type="entry name" value="TF_MADSbox_sf"/>
</dbReference>
<evidence type="ECO:0000256" key="7">
    <source>
        <dbReference type="SAM" id="MobiDB-lite"/>
    </source>
</evidence>
<feature type="region of interest" description="Disordered" evidence="7">
    <location>
        <begin position="373"/>
        <end position="418"/>
    </location>
</feature>
<evidence type="ECO:0000256" key="3">
    <source>
        <dbReference type="ARBA" id="ARBA00023125"/>
    </source>
</evidence>
<dbReference type="GO" id="GO:0046983">
    <property type="term" value="F:protein dimerization activity"/>
    <property type="evidence" value="ECO:0007669"/>
    <property type="project" value="InterPro"/>
</dbReference>
<gene>
    <name evidence="9" type="primary">RLM1</name>
    <name evidence="9" type="ORF">Cantr_07047</name>
</gene>
<reference evidence="9 10" key="1">
    <citation type="submission" date="2018-06" db="EMBL/GenBank/DDBJ databases">
        <title>Whole genome sequencing of Candida tropicalis (genome annotated by CSBL at Korea University).</title>
        <authorList>
            <person name="Ahn J."/>
        </authorList>
    </citation>
    <scope>NUCLEOTIDE SEQUENCE [LARGE SCALE GENOMIC DNA]</scope>
    <source>
        <strain evidence="9 10">ATCC 20962</strain>
    </source>
</reference>
<feature type="compositionally biased region" description="Polar residues" evidence="7">
    <location>
        <begin position="282"/>
        <end position="295"/>
    </location>
</feature>
<dbReference type="PANTHER" id="PTHR11945:SF534">
    <property type="entry name" value="MYOCYTE-SPECIFIC ENHANCER FACTOR 2"/>
    <property type="match status" value="1"/>
</dbReference>
<dbReference type="GO" id="GO:0033554">
    <property type="term" value="P:cellular response to stress"/>
    <property type="evidence" value="ECO:0007669"/>
    <property type="project" value="UniProtKB-ARBA"/>
</dbReference>
<keyword evidence="2" id="KW-0805">Transcription regulation</keyword>
<dbReference type="GO" id="GO:0005634">
    <property type="term" value="C:nucleus"/>
    <property type="evidence" value="ECO:0007669"/>
    <property type="project" value="UniProtKB-SubCell"/>
</dbReference>
<dbReference type="PROSITE" id="PS50066">
    <property type="entry name" value="MADS_BOX_2"/>
    <property type="match status" value="1"/>
</dbReference>
<feature type="compositionally biased region" description="Polar residues" evidence="7">
    <location>
        <begin position="548"/>
        <end position="558"/>
    </location>
</feature>
<accession>A0A367Y0X7</accession>
<organism evidence="9 10">
    <name type="scientific">Candida viswanathii</name>
    <dbReference type="NCBI Taxonomy" id="5486"/>
    <lineage>
        <taxon>Eukaryota</taxon>
        <taxon>Fungi</taxon>
        <taxon>Dikarya</taxon>
        <taxon>Ascomycota</taxon>
        <taxon>Saccharomycotina</taxon>
        <taxon>Pichiomycetes</taxon>
        <taxon>Debaryomycetaceae</taxon>
        <taxon>Candida/Lodderomyces clade</taxon>
        <taxon>Candida</taxon>
    </lineage>
</organism>
<evidence type="ECO:0000256" key="1">
    <source>
        <dbReference type="ARBA" id="ARBA00004123"/>
    </source>
</evidence>
<feature type="domain" description="MADS-box" evidence="8">
    <location>
        <begin position="1"/>
        <end position="61"/>
    </location>
</feature>
<feature type="region of interest" description="Disordered" evidence="7">
    <location>
        <begin position="525"/>
        <end position="566"/>
    </location>
</feature>
<evidence type="ECO:0000256" key="5">
    <source>
        <dbReference type="ARBA" id="ARBA00023242"/>
    </source>
</evidence>
<dbReference type="Gene3D" id="3.40.1810.10">
    <property type="entry name" value="Transcription factor, MADS-box"/>
    <property type="match status" value="1"/>
</dbReference>